<evidence type="ECO:0000313" key="8">
    <source>
        <dbReference type="Proteomes" id="UP001140206"/>
    </source>
</evidence>
<name>A0AAV8EKS4_9POAL</name>
<evidence type="ECO:0000256" key="2">
    <source>
        <dbReference type="ARBA" id="ARBA00022614"/>
    </source>
</evidence>
<feature type="domain" description="Disease resistance N-terminal" evidence="6">
    <location>
        <begin position="10"/>
        <end position="94"/>
    </location>
</feature>
<reference evidence="7" key="1">
    <citation type="submission" date="2022-08" db="EMBL/GenBank/DDBJ databases">
        <authorList>
            <person name="Marques A."/>
        </authorList>
    </citation>
    <scope>NUCLEOTIDE SEQUENCE</scope>
    <source>
        <strain evidence="7">RhyPub2mFocal</strain>
        <tissue evidence="7">Leaves</tissue>
    </source>
</reference>
<dbReference type="GO" id="GO:0000166">
    <property type="term" value="F:nucleotide binding"/>
    <property type="evidence" value="ECO:0007669"/>
    <property type="project" value="UniProtKB-KW"/>
</dbReference>
<keyword evidence="8" id="KW-1185">Reference proteome</keyword>
<comment type="caution">
    <text evidence="7">The sequence shown here is derived from an EMBL/GenBank/DDBJ whole genome shotgun (WGS) entry which is preliminary data.</text>
</comment>
<evidence type="ECO:0000259" key="6">
    <source>
        <dbReference type="Pfam" id="PF18052"/>
    </source>
</evidence>
<dbReference type="InterPro" id="IPR041118">
    <property type="entry name" value="Rx_N"/>
</dbReference>
<protein>
    <submittedName>
        <fullName evidence="7">Disease resistance protein RGA2</fullName>
    </submittedName>
</protein>
<comment type="similarity">
    <text evidence="1">Belongs to the disease resistance NB-LRR family.</text>
</comment>
<dbReference type="EMBL" id="JAMFTS010000003">
    <property type="protein sequence ID" value="KAJ4778848.1"/>
    <property type="molecule type" value="Genomic_DNA"/>
</dbReference>
<dbReference type="Pfam" id="PF18052">
    <property type="entry name" value="Rx_N"/>
    <property type="match status" value="1"/>
</dbReference>
<organism evidence="7 8">
    <name type="scientific">Rhynchospora pubera</name>
    <dbReference type="NCBI Taxonomy" id="906938"/>
    <lineage>
        <taxon>Eukaryota</taxon>
        <taxon>Viridiplantae</taxon>
        <taxon>Streptophyta</taxon>
        <taxon>Embryophyta</taxon>
        <taxon>Tracheophyta</taxon>
        <taxon>Spermatophyta</taxon>
        <taxon>Magnoliopsida</taxon>
        <taxon>Liliopsida</taxon>
        <taxon>Poales</taxon>
        <taxon>Cyperaceae</taxon>
        <taxon>Cyperoideae</taxon>
        <taxon>Rhynchosporeae</taxon>
        <taxon>Rhynchospora</taxon>
    </lineage>
</organism>
<keyword evidence="3" id="KW-0677">Repeat</keyword>
<evidence type="ECO:0000313" key="7">
    <source>
        <dbReference type="EMBL" id="KAJ4778848.1"/>
    </source>
</evidence>
<evidence type="ECO:0000256" key="1">
    <source>
        <dbReference type="ARBA" id="ARBA00008894"/>
    </source>
</evidence>
<dbReference type="Proteomes" id="UP001140206">
    <property type="component" value="Chromosome 3"/>
</dbReference>
<keyword evidence="5" id="KW-0611">Plant defense</keyword>
<keyword evidence="2" id="KW-0433">Leucine-rich repeat</keyword>
<proteinExistence type="inferred from homology"/>
<evidence type="ECO:0000256" key="3">
    <source>
        <dbReference type="ARBA" id="ARBA00022737"/>
    </source>
</evidence>
<dbReference type="GO" id="GO:0006952">
    <property type="term" value="P:defense response"/>
    <property type="evidence" value="ECO:0007669"/>
    <property type="project" value="UniProtKB-KW"/>
</dbReference>
<sequence length="106" mass="11999">MALKMILSPVISLAVKQAGDAMIEQICQMWGMDKNRSKLRRQLEAIKRKIVDAQESGAPEGWIKELDAAAHEAVDVLDEFRYEALRQNAIWQGASAKRKIYNQNSL</sequence>
<dbReference type="Gene3D" id="1.20.5.4130">
    <property type="match status" value="1"/>
</dbReference>
<evidence type="ECO:0000256" key="4">
    <source>
        <dbReference type="ARBA" id="ARBA00022741"/>
    </source>
</evidence>
<keyword evidence="4" id="KW-0547">Nucleotide-binding</keyword>
<evidence type="ECO:0000256" key="5">
    <source>
        <dbReference type="ARBA" id="ARBA00022821"/>
    </source>
</evidence>
<gene>
    <name evidence="7" type="ORF">LUZ62_063105</name>
</gene>
<accession>A0AAV8EKS4</accession>
<dbReference type="AlphaFoldDB" id="A0AAV8EKS4"/>